<gene>
    <name evidence="1" type="ORF">METZ01_LOCUS235050</name>
</gene>
<organism evidence="1">
    <name type="scientific">marine metagenome</name>
    <dbReference type="NCBI Taxonomy" id="408172"/>
    <lineage>
        <taxon>unclassified sequences</taxon>
        <taxon>metagenomes</taxon>
        <taxon>ecological metagenomes</taxon>
    </lineage>
</organism>
<dbReference type="InterPro" id="IPR001646">
    <property type="entry name" value="5peptide_repeat"/>
</dbReference>
<evidence type="ECO:0000313" key="1">
    <source>
        <dbReference type="EMBL" id="SVB82196.1"/>
    </source>
</evidence>
<proteinExistence type="predicted"/>
<evidence type="ECO:0008006" key="2">
    <source>
        <dbReference type="Google" id="ProtNLM"/>
    </source>
</evidence>
<dbReference type="SUPFAM" id="SSF141571">
    <property type="entry name" value="Pentapeptide repeat-like"/>
    <property type="match status" value="1"/>
</dbReference>
<dbReference type="PANTHER" id="PTHR14136">
    <property type="entry name" value="BTB_POZ DOMAIN-CONTAINING PROTEIN KCTD9"/>
    <property type="match status" value="1"/>
</dbReference>
<dbReference type="Pfam" id="PF00805">
    <property type="entry name" value="Pentapeptide"/>
    <property type="match status" value="1"/>
</dbReference>
<dbReference type="EMBL" id="UINC01059133">
    <property type="protein sequence ID" value="SVB82196.1"/>
    <property type="molecule type" value="Genomic_DNA"/>
</dbReference>
<dbReference type="Gene3D" id="2.160.20.80">
    <property type="entry name" value="E3 ubiquitin-protein ligase SopA"/>
    <property type="match status" value="1"/>
</dbReference>
<dbReference type="PANTHER" id="PTHR14136:SF17">
    <property type="entry name" value="BTB_POZ DOMAIN-CONTAINING PROTEIN KCTD9"/>
    <property type="match status" value="1"/>
</dbReference>
<feature type="non-terminal residue" evidence="1">
    <location>
        <position position="1"/>
    </location>
</feature>
<dbReference type="AlphaFoldDB" id="A0A382H4H7"/>
<accession>A0A382H4H7</accession>
<sequence length="133" mass="14512">LGNVDFTDANLTGAKIAPWHHFPETVYRNTTLPDGTVKTDTPERRLLIKLYVDGAPKVELAGRDFSGWDLRGVELQNRNLAKCNFTGTDLRNTKLAGANLTLANLRGATGFEPADHEGVILHQTTLPDGTISD</sequence>
<name>A0A382H4H7_9ZZZZ</name>
<protein>
    <recommendedName>
        <fullName evidence="2">Pentapeptide repeat-containing protein</fullName>
    </recommendedName>
</protein>
<reference evidence="1" key="1">
    <citation type="submission" date="2018-05" db="EMBL/GenBank/DDBJ databases">
        <authorList>
            <person name="Lanie J.A."/>
            <person name="Ng W.-L."/>
            <person name="Kazmierczak K.M."/>
            <person name="Andrzejewski T.M."/>
            <person name="Davidsen T.M."/>
            <person name="Wayne K.J."/>
            <person name="Tettelin H."/>
            <person name="Glass J.I."/>
            <person name="Rusch D."/>
            <person name="Podicherti R."/>
            <person name="Tsui H.-C.T."/>
            <person name="Winkler M.E."/>
        </authorList>
    </citation>
    <scope>NUCLEOTIDE SEQUENCE</scope>
</reference>
<dbReference type="InterPro" id="IPR051082">
    <property type="entry name" value="Pentapeptide-BTB/POZ_domain"/>
</dbReference>